<dbReference type="Gene3D" id="1.10.260.40">
    <property type="entry name" value="lambda repressor-like DNA-binding domains"/>
    <property type="match status" value="1"/>
</dbReference>
<evidence type="ECO:0000313" key="5">
    <source>
        <dbReference type="EMBL" id="CUX44858.1"/>
    </source>
</evidence>
<keyword evidence="3" id="KW-0804">Transcription</keyword>
<dbReference type="PROSITE" id="PS50932">
    <property type="entry name" value="HTH_LACI_2"/>
    <property type="match status" value="1"/>
</dbReference>
<dbReference type="CDD" id="cd06267">
    <property type="entry name" value="PBP1_LacI_sugar_binding-like"/>
    <property type="match status" value="1"/>
</dbReference>
<organism evidence="5 6">
    <name type="scientific">Agrobacterium tumefaciens str. Kerr 14</name>
    <dbReference type="NCBI Taxonomy" id="1183424"/>
    <lineage>
        <taxon>Bacteria</taxon>
        <taxon>Pseudomonadati</taxon>
        <taxon>Pseudomonadota</taxon>
        <taxon>Alphaproteobacteria</taxon>
        <taxon>Hyphomicrobiales</taxon>
        <taxon>Rhizobiaceae</taxon>
        <taxon>Rhizobium/Agrobacterium group</taxon>
        <taxon>Agrobacterium</taxon>
        <taxon>Agrobacterium tumefaciens complex</taxon>
    </lineage>
</organism>
<reference evidence="5 6" key="1">
    <citation type="submission" date="2016-01" db="EMBL/GenBank/DDBJ databases">
        <authorList>
            <person name="Oliw E.H."/>
        </authorList>
    </citation>
    <scope>NUCLEOTIDE SEQUENCE [LARGE SCALE GENOMIC DNA]</scope>
    <source>
        <strain evidence="5 6">Kerr 14</strain>
    </source>
</reference>
<protein>
    <submittedName>
        <fullName evidence="5">LacI family transcriptional regulator</fullName>
    </submittedName>
</protein>
<keyword evidence="1" id="KW-0805">Transcription regulation</keyword>
<dbReference type="InterPro" id="IPR000843">
    <property type="entry name" value="HTH_LacI"/>
</dbReference>
<dbReference type="SUPFAM" id="SSF47413">
    <property type="entry name" value="lambda repressor-like DNA-binding domains"/>
    <property type="match status" value="1"/>
</dbReference>
<dbReference type="SUPFAM" id="SSF53822">
    <property type="entry name" value="Periplasmic binding protein-like I"/>
    <property type="match status" value="1"/>
</dbReference>
<proteinExistence type="predicted"/>
<dbReference type="GO" id="GO:0003700">
    <property type="term" value="F:DNA-binding transcription factor activity"/>
    <property type="evidence" value="ECO:0007669"/>
    <property type="project" value="TreeGrafter"/>
</dbReference>
<dbReference type="RefSeq" id="WP_080867427.1">
    <property type="nucleotide sequence ID" value="NZ_LT009731.1"/>
</dbReference>
<keyword evidence="2" id="KW-0238">DNA-binding</keyword>
<dbReference type="PANTHER" id="PTHR30146:SF109">
    <property type="entry name" value="HTH-TYPE TRANSCRIPTIONAL REGULATOR GALS"/>
    <property type="match status" value="1"/>
</dbReference>
<dbReference type="Pfam" id="PF00356">
    <property type="entry name" value="LacI"/>
    <property type="match status" value="1"/>
</dbReference>
<sequence length="356" mass="38627">MNDTPDISRPRQSDIAQRAGVSISTVSRVLAGEKGISASIQTKVLGVAAELGYPLRPVTTQTGGVPLEGKKILALMSAERATGDIGAFYHDIFDMLRSLAQTDGFELDIRLLHQKQIDDALTQRVCEVDGLLAIGLDPEDEIIHRITQGVLQPVLVNSADPSMMLDCVSPSNFYGGALAGRRLLELGHRRVAYIGPHHRHTIRERMRGFRHTILEEEGATYEEFLLSTADSGFGQAGDAVRQLLAKNPELTGIFCMNDAIALGALGAAQELGLGVPDDLSIIGFDDLPFAELSTPRLSTIRVDRREIAREAVELMRRRLTEPSANARQVQLGVQLVEGQTAGKAKKTGKATRCMTP</sequence>
<evidence type="ECO:0000256" key="3">
    <source>
        <dbReference type="ARBA" id="ARBA00023163"/>
    </source>
</evidence>
<dbReference type="AlphaFoldDB" id="A0A1S7QZV1"/>
<name>A0A1S7QZV1_AGRTU</name>
<dbReference type="EMBL" id="FBWC01000019">
    <property type="protein sequence ID" value="CUX44858.1"/>
    <property type="molecule type" value="Genomic_DNA"/>
</dbReference>
<evidence type="ECO:0000256" key="1">
    <source>
        <dbReference type="ARBA" id="ARBA00023015"/>
    </source>
</evidence>
<dbReference type="InterPro" id="IPR028082">
    <property type="entry name" value="Peripla_BP_I"/>
</dbReference>
<dbReference type="InterPro" id="IPR046335">
    <property type="entry name" value="LacI/GalR-like_sensor"/>
</dbReference>
<dbReference type="CDD" id="cd01392">
    <property type="entry name" value="HTH_LacI"/>
    <property type="match status" value="1"/>
</dbReference>
<dbReference type="Pfam" id="PF13377">
    <property type="entry name" value="Peripla_BP_3"/>
    <property type="match status" value="1"/>
</dbReference>
<dbReference type="PANTHER" id="PTHR30146">
    <property type="entry name" value="LACI-RELATED TRANSCRIPTIONAL REPRESSOR"/>
    <property type="match status" value="1"/>
</dbReference>
<dbReference type="Gene3D" id="3.40.50.2300">
    <property type="match status" value="2"/>
</dbReference>
<evidence type="ECO:0000313" key="6">
    <source>
        <dbReference type="Proteomes" id="UP000191897"/>
    </source>
</evidence>
<dbReference type="SMART" id="SM00354">
    <property type="entry name" value="HTH_LACI"/>
    <property type="match status" value="1"/>
</dbReference>
<dbReference type="Proteomes" id="UP000191897">
    <property type="component" value="Unassembled WGS sequence"/>
</dbReference>
<dbReference type="GO" id="GO:0000976">
    <property type="term" value="F:transcription cis-regulatory region binding"/>
    <property type="evidence" value="ECO:0007669"/>
    <property type="project" value="TreeGrafter"/>
</dbReference>
<feature type="domain" description="HTH lacI-type" evidence="4">
    <location>
        <begin position="10"/>
        <end position="53"/>
    </location>
</feature>
<evidence type="ECO:0000256" key="2">
    <source>
        <dbReference type="ARBA" id="ARBA00023125"/>
    </source>
</evidence>
<dbReference type="InterPro" id="IPR010982">
    <property type="entry name" value="Lambda_DNA-bd_dom_sf"/>
</dbReference>
<accession>A0A1S7QZV1</accession>
<evidence type="ECO:0000259" key="4">
    <source>
        <dbReference type="PROSITE" id="PS50932"/>
    </source>
</evidence>
<gene>
    <name evidence="5" type="ORF">AGR4C_Lc10147</name>
</gene>